<dbReference type="InterPro" id="IPR003593">
    <property type="entry name" value="AAA+_ATPase"/>
</dbReference>
<evidence type="ECO:0000259" key="7">
    <source>
        <dbReference type="SMART" id="SM00382"/>
    </source>
</evidence>
<evidence type="ECO:0000256" key="1">
    <source>
        <dbReference type="ARBA" id="ARBA00005290"/>
    </source>
</evidence>
<gene>
    <name evidence="10" type="ORF">BOH78_2311</name>
    <name evidence="8" type="ORF">C5L36_0D03180</name>
    <name evidence="11" type="ORF">CAS74_002296</name>
    <name evidence="9" type="ORF">JL09_g2440</name>
</gene>
<keyword evidence="2 5" id="KW-0547">Nucleotide-binding</keyword>
<reference evidence="9" key="2">
    <citation type="submission" date="2014-08" db="EMBL/GenBank/DDBJ databases">
        <title>Exploiting Issatchenkia orientalis SD108 for Succinic Acid Production.</title>
        <authorList>
            <person name="Xiao H."/>
            <person name="Shao Z."/>
            <person name="Jiang Y."/>
            <person name="Dole S."/>
            <person name="Zhao H."/>
        </authorList>
    </citation>
    <scope>NUCLEOTIDE SEQUENCE [LARGE SCALE GENOMIC DNA]</scope>
    <source>
        <strain evidence="9">SD108</strain>
    </source>
</reference>
<reference evidence="12" key="1">
    <citation type="journal article" date="2014" name="Microb. Cell Fact.">
        <title>Exploiting Issatchenkia orientalis SD108 for succinic acid production.</title>
        <authorList>
            <person name="Xiao H."/>
            <person name="Shao Z."/>
            <person name="Jiang Y."/>
            <person name="Dole S."/>
            <person name="Zhao H."/>
        </authorList>
    </citation>
    <scope>NUCLEOTIDE SEQUENCE [LARGE SCALE GENOMIC DNA]</scope>
    <source>
        <strain evidence="12">SD108</strain>
    </source>
</reference>
<dbReference type="GO" id="GO:0005525">
    <property type="term" value="F:GTP binding"/>
    <property type="evidence" value="ECO:0007669"/>
    <property type="project" value="UniProtKB-KW"/>
</dbReference>
<evidence type="ECO:0000256" key="3">
    <source>
        <dbReference type="ARBA" id="ARBA00022801"/>
    </source>
</evidence>
<keyword evidence="15" id="KW-1185">Reference proteome</keyword>
<sequence>MAPYGQIVIGPPGAGKSTFCNGMNQFLNSIGRNSLIINLDPANDRLPYDCTLDIRDVITLEEIMNDEELRLGPNGGLMHALEVFQESIDFFIDRIRELIKLSRDGNSTYVIFDSPGQTELFTNSPVFKEIFLKLIKELDFRLVVVSLVDSMNLTIPSHWISSLLLTLRSMLQLDLPQINVISKIDLLKGYVDSDKISKMEQAKRELSLNDEEKEESERNREKQCEEDTFQGGLPFKLQYYTEVEDLHYLLPYVETENNQRSHRWFNKKYSRLTEAIVELIEDFGLLSFNVLSIEDKTSMINLLSLIDKANGYCFGSNELGGDSIWTDAVRQGGMGFMEDIDIQERWIDEKESWDALEEEKHKELLEYYKKQGKPLDEETEWEEALKEWEANNKKTISN</sequence>
<evidence type="ECO:0000256" key="5">
    <source>
        <dbReference type="RuleBase" id="RU365059"/>
    </source>
</evidence>
<reference evidence="11 14" key="5">
    <citation type="submission" date="2017-05" db="EMBL/GenBank/DDBJ databases">
        <title>The Genome Sequence of Candida krusei Ckrusei653.</title>
        <authorList>
            <person name="Cuomo C."/>
            <person name="Forche A."/>
            <person name="Young S."/>
            <person name="Abouelleil A."/>
            <person name="Cao P."/>
            <person name="Chapman S."/>
            <person name="Cusick C."/>
            <person name="Shea T."/>
            <person name="Nusbaum C."/>
            <person name="Birren B."/>
        </authorList>
    </citation>
    <scope>NUCLEOTIDE SEQUENCE [LARGE SCALE GENOMIC DNA]</scope>
    <source>
        <strain evidence="11 14">Ckrusei653</strain>
    </source>
</reference>
<evidence type="ECO:0000313" key="11">
    <source>
        <dbReference type="EMBL" id="OUT22555.1"/>
    </source>
</evidence>
<comment type="similarity">
    <text evidence="1 5">Belongs to the GPN-loop GTPase family.</text>
</comment>
<feature type="region of interest" description="Disordered" evidence="6">
    <location>
        <begin position="202"/>
        <end position="226"/>
    </location>
</feature>
<evidence type="ECO:0000313" key="13">
    <source>
        <dbReference type="Proteomes" id="UP000189274"/>
    </source>
</evidence>
<keyword evidence="4 5" id="KW-0342">GTP-binding</keyword>
<dbReference type="EMBL" id="NHMM01000003">
    <property type="protein sequence ID" value="OUT22555.1"/>
    <property type="molecule type" value="Genomic_DNA"/>
</dbReference>
<dbReference type="GO" id="GO:0006606">
    <property type="term" value="P:protein import into nucleus"/>
    <property type="evidence" value="ECO:0007669"/>
    <property type="project" value="EnsemblFungi"/>
</dbReference>
<dbReference type="CDD" id="cd17871">
    <property type="entry name" value="GPN2"/>
    <property type="match status" value="1"/>
</dbReference>
<dbReference type="PANTHER" id="PTHR21231:SF3">
    <property type="entry name" value="GPN-LOOP GTPASE 2"/>
    <property type="match status" value="1"/>
</dbReference>
<dbReference type="Proteomes" id="UP000195871">
    <property type="component" value="Unassembled WGS sequence"/>
</dbReference>
<dbReference type="STRING" id="4909.A0A099P327"/>
<accession>A0A099P327</accession>
<comment type="subunit">
    <text evidence="5">Binds to RNA polymerase II (RNAPII).</text>
</comment>
<dbReference type="EMBL" id="CP028776">
    <property type="protein sequence ID" value="AWU77583.1"/>
    <property type="molecule type" value="Genomic_DNA"/>
</dbReference>
<dbReference type="InterPro" id="IPR030231">
    <property type="entry name" value="Gpn2"/>
</dbReference>
<dbReference type="HOGENOM" id="CLU_037460_0_1_1"/>
<protein>
    <recommendedName>
        <fullName evidence="5">GPN-loop GTPase 2</fullName>
    </recommendedName>
</protein>
<dbReference type="GO" id="GO:0003924">
    <property type="term" value="F:GTPase activity"/>
    <property type="evidence" value="ECO:0007669"/>
    <property type="project" value="TreeGrafter"/>
</dbReference>
<reference evidence="8 15" key="6">
    <citation type="submission" date="2018-06" db="EMBL/GenBank/DDBJ databases">
        <title>Population genomics shows no distinction between pathogenic Candida krusei and environmental Pichia kudriavzevii: One species, four names.</title>
        <authorList>
            <person name="Douglass A.P."/>
            <person name="Offei B."/>
            <person name="Braun-Galleani S."/>
            <person name="Coughlan A.Y."/>
            <person name="Martos A."/>
            <person name="Ortiz-Merino R.A."/>
            <person name="Byrne K.P."/>
            <person name="Wolfe K.H."/>
        </authorList>
    </citation>
    <scope>NUCLEOTIDE SEQUENCE [LARGE SCALE GENOMIC DNA]</scope>
    <source>
        <strain evidence="8 15">CBS573</strain>
    </source>
</reference>
<dbReference type="GO" id="GO:0034087">
    <property type="term" value="P:establishment of mitotic sister chromatid cohesion"/>
    <property type="evidence" value="ECO:0007669"/>
    <property type="project" value="EnsemblFungi"/>
</dbReference>
<dbReference type="Gene3D" id="3.40.50.300">
    <property type="entry name" value="P-loop containing nucleotide triphosphate hydrolases"/>
    <property type="match status" value="1"/>
</dbReference>
<comment type="function">
    <text evidence="5">Small GTPase required for proper localization of RNA polymerase II and III (RNAPII and RNAPIII). May act at an RNAP assembly step prior to nuclear import.</text>
</comment>
<name>A0A099P327_PICKU</name>
<dbReference type="SUPFAM" id="SSF52540">
    <property type="entry name" value="P-loop containing nucleoside triphosphate hydrolases"/>
    <property type="match status" value="1"/>
</dbReference>
<reference evidence="10" key="4">
    <citation type="submission" date="2017-01" db="EMBL/GenBank/DDBJ databases">
        <authorList>
            <person name="Mah S.A."/>
            <person name="Swanson W.J."/>
            <person name="Moy G.W."/>
            <person name="Vacquier V.D."/>
        </authorList>
    </citation>
    <scope>NUCLEOTIDE SEQUENCE [LARGE SCALE GENOMIC DNA]</scope>
    <source>
        <strain evidence="10">129</strain>
    </source>
</reference>
<dbReference type="GO" id="GO:0005737">
    <property type="term" value="C:cytoplasm"/>
    <property type="evidence" value="ECO:0007669"/>
    <property type="project" value="TreeGrafter"/>
</dbReference>
<evidence type="ECO:0000256" key="4">
    <source>
        <dbReference type="ARBA" id="ARBA00023134"/>
    </source>
</evidence>
<dbReference type="PANTHER" id="PTHR21231">
    <property type="entry name" value="XPA-BINDING PROTEIN 1-RELATED"/>
    <property type="match status" value="1"/>
</dbReference>
<evidence type="ECO:0000313" key="14">
    <source>
        <dbReference type="Proteomes" id="UP000195871"/>
    </source>
</evidence>
<dbReference type="Proteomes" id="UP000249293">
    <property type="component" value="Chromosome 4"/>
</dbReference>
<evidence type="ECO:0000256" key="6">
    <source>
        <dbReference type="SAM" id="MobiDB-lite"/>
    </source>
</evidence>
<dbReference type="eggNOG" id="KOG1533">
    <property type="taxonomic scope" value="Eukaryota"/>
</dbReference>
<dbReference type="EMBL" id="JQFK01000020">
    <property type="protein sequence ID" value="KGK38431.1"/>
    <property type="molecule type" value="Genomic_DNA"/>
</dbReference>
<evidence type="ECO:0000313" key="10">
    <source>
        <dbReference type="EMBL" id="ONH74610.1"/>
    </source>
</evidence>
<dbReference type="OrthoDB" id="5839at2759"/>
<feature type="domain" description="AAA+ ATPase" evidence="7">
    <location>
        <begin position="4"/>
        <end position="179"/>
    </location>
</feature>
<dbReference type="InterPro" id="IPR027417">
    <property type="entry name" value="P-loop_NTPase"/>
</dbReference>
<dbReference type="Proteomes" id="UP000189274">
    <property type="component" value="Unassembled WGS sequence"/>
</dbReference>
<evidence type="ECO:0000313" key="9">
    <source>
        <dbReference type="EMBL" id="KGK38431.1"/>
    </source>
</evidence>
<dbReference type="AlphaFoldDB" id="A0A099P327"/>
<dbReference type="VEuPathDB" id="FungiDB:C5L36_0D03180"/>
<evidence type="ECO:0000313" key="15">
    <source>
        <dbReference type="Proteomes" id="UP000249293"/>
    </source>
</evidence>
<keyword evidence="3 5" id="KW-0378">Hydrolase</keyword>
<dbReference type="EMBL" id="MQVM01000009">
    <property type="protein sequence ID" value="ONH74610.1"/>
    <property type="molecule type" value="Genomic_DNA"/>
</dbReference>
<evidence type="ECO:0000256" key="2">
    <source>
        <dbReference type="ARBA" id="ARBA00022741"/>
    </source>
</evidence>
<evidence type="ECO:0000313" key="8">
    <source>
        <dbReference type="EMBL" id="AWU77583.1"/>
    </source>
</evidence>
<feature type="compositionally biased region" description="Basic and acidic residues" evidence="6">
    <location>
        <begin position="215"/>
        <end position="225"/>
    </location>
</feature>
<evidence type="ECO:0000313" key="12">
    <source>
        <dbReference type="Proteomes" id="UP000029867"/>
    </source>
</evidence>
<reference evidence="13" key="3">
    <citation type="journal article" date="2017" name="Genome Announc.">
        <title>Genome sequences of Cyberlindnera fabianii 65, Pichia kudriavzevii 129, and Saccharomyces cerevisiae 131 isolated from fermented masau fruits in Zimbabwe.</title>
        <authorList>
            <person name="van Rijswijck I.M.H."/>
            <person name="Derks M.F.L."/>
            <person name="Abee T."/>
            <person name="de Ridder D."/>
            <person name="Smid E.J."/>
        </authorList>
    </citation>
    <scope>NUCLEOTIDE SEQUENCE [LARGE SCALE GENOMIC DNA]</scope>
    <source>
        <strain evidence="13">129</strain>
    </source>
</reference>
<dbReference type="Pfam" id="PF03029">
    <property type="entry name" value="ATP_bind_1"/>
    <property type="match status" value="2"/>
</dbReference>
<dbReference type="Proteomes" id="UP000029867">
    <property type="component" value="Unassembled WGS sequence"/>
</dbReference>
<organism evidence="9 12">
    <name type="scientific">Pichia kudriavzevii</name>
    <name type="common">Yeast</name>
    <name type="synonym">Issatchenkia orientalis</name>
    <dbReference type="NCBI Taxonomy" id="4909"/>
    <lineage>
        <taxon>Eukaryota</taxon>
        <taxon>Fungi</taxon>
        <taxon>Dikarya</taxon>
        <taxon>Ascomycota</taxon>
        <taxon>Saccharomycotina</taxon>
        <taxon>Pichiomycetes</taxon>
        <taxon>Pichiales</taxon>
        <taxon>Pichiaceae</taxon>
        <taxon>Pichia</taxon>
    </lineage>
</organism>
<dbReference type="SMART" id="SM00382">
    <property type="entry name" value="AAA"/>
    <property type="match status" value="1"/>
</dbReference>
<proteinExistence type="inferred from homology"/>
<dbReference type="InterPro" id="IPR004130">
    <property type="entry name" value="Gpn"/>
</dbReference>